<dbReference type="OrthoDB" id="1924787at2759"/>
<comment type="caution">
    <text evidence="8">The sequence shown here is derived from an EMBL/GenBank/DDBJ whole genome shotgun (WGS) entry which is preliminary data.</text>
</comment>
<evidence type="ECO:0000256" key="3">
    <source>
        <dbReference type="ARBA" id="ARBA00022676"/>
    </source>
</evidence>
<feature type="compositionally biased region" description="Basic and acidic residues" evidence="6">
    <location>
        <begin position="433"/>
        <end position="444"/>
    </location>
</feature>
<comment type="subcellular location">
    <subcellularLocation>
        <location evidence="1">Golgi apparatus membrane</location>
        <topology evidence="1">Single-pass type II membrane protein</topology>
    </subcellularLocation>
</comment>
<feature type="non-terminal residue" evidence="8">
    <location>
        <position position="1"/>
    </location>
</feature>
<gene>
    <name evidence="8" type="ORF">C3L33_19414</name>
</gene>
<sequence length="961" mass="109739">MASSSSTKNNQDEQTKCPNLKSLKFSDKARWSFVQLVSDYVWSVYRFKIRKLLLLVPVILSGNPVGLAEELAVKVDHALSSPVDRSHDSPLHVYEGSTDTELVESPDSIRQQLEETPLGLAARQFHRVPYGKHLLVLDFGALGPEPEDVSHMEPDVKGRIMGAVDRGRQCMVDFYRKLFSKAGRIAGEDHGDRSSIGYTLIDALFRLNSIYSRRTAFHSLHPSLHIGVHLPNLKLVHRPQVTRNDNLFKAPFLPVMLQAHLPRLFAASEEQHELVAFHLALALGLQGRLWRVEEVVPPTQRLPILHALLPTHPTRAKDYKKMRNFVFLMVHKPSIMLSLMLPYGTALLSLFPGDDLLARGIFLSGSSSVNSTVVRNSILFNVSNSVDATLIAGVVTTLKKHNVGGEIGHSSGPMGDNRTMKNEFDLGMNDLQKTSEHDNDTKGDDDSEDQNFVDLNDNYVVDHDLDYISVSEKANESRWILPLEQIVEHSDGTSEENIPQADGNVMPGKIFTWSRNKILSRDGSHLKLQSGLGMSISTLTTVNNTMTKKLRCDMPPKSVMSIYEMNQLLVRHRRSSRAMRPRWSAVRDQEILAAKSQIENAPIAKNDGELYAPLFRNVSMFKRSYELMERTLKVYVYKDGGRPIFHQPILKGLYASEGWFMKLMEGNKQFVVKDPRRAHLFYMPFSSRMLEYTLYVRNSHNRTNLRQFLKQYSERIAAKYRFWNRTGGADHFLVACHDWAPYETRHHMEHCIKALCNADVTAGFKIGRDVSLPETYVRSARNPQRDLGGKPPSKRNIFAFYAGNIHGYLRPILLKYWKDKDPDMKILGPMPPGVASKMNYIQHMKSSKYCICPKGYEVNSPRVVESIFYECIPVIISDNFVPPFFEVLDWGSFSVILAEKDIPKLKDILLSIPEEKYLDMQLAVRKVQKHFLWHAKPLKYDLFHMTLHSIWYNRVFQIKPR</sequence>
<proteinExistence type="inferred from homology"/>
<evidence type="ECO:0000256" key="4">
    <source>
        <dbReference type="ARBA" id="ARBA00022968"/>
    </source>
</evidence>
<accession>A0A6A4L0I6</accession>
<keyword evidence="3" id="KW-0808">Transferase</keyword>
<dbReference type="Proteomes" id="UP000428333">
    <property type="component" value="Linkage Group LG12"/>
</dbReference>
<keyword evidence="9" id="KW-1185">Reference proteome</keyword>
<feature type="domain" description="Exostosin GT47" evidence="7">
    <location>
        <begin position="629"/>
        <end position="910"/>
    </location>
</feature>
<evidence type="ECO:0000313" key="8">
    <source>
        <dbReference type="EMBL" id="KAE9448677.1"/>
    </source>
</evidence>
<protein>
    <recommendedName>
        <fullName evidence="7">Exostosin GT47 domain-containing protein</fullName>
    </recommendedName>
</protein>
<keyword evidence="5" id="KW-0333">Golgi apparatus</keyword>
<evidence type="ECO:0000259" key="7">
    <source>
        <dbReference type="Pfam" id="PF03016"/>
    </source>
</evidence>
<reference evidence="8 9" key="1">
    <citation type="journal article" date="2019" name="Genome Biol. Evol.">
        <title>The Rhododendron genome and chromosomal organization provide insight into shared whole-genome duplications across the heath family (Ericaceae).</title>
        <authorList>
            <person name="Soza V.L."/>
            <person name="Lindsley D."/>
            <person name="Waalkes A."/>
            <person name="Ramage E."/>
            <person name="Patwardhan R.P."/>
            <person name="Burton J.N."/>
            <person name="Adey A."/>
            <person name="Kumar A."/>
            <person name="Qiu R."/>
            <person name="Shendure J."/>
            <person name="Hall B."/>
        </authorList>
    </citation>
    <scope>NUCLEOTIDE SEQUENCE [LARGE SCALE GENOMIC DNA]</scope>
    <source>
        <strain evidence="8">RSF 1966-606</strain>
    </source>
</reference>
<dbReference type="PANTHER" id="PTHR11062">
    <property type="entry name" value="EXOSTOSIN HEPARAN SULFATE GLYCOSYLTRANSFERASE -RELATED"/>
    <property type="match status" value="1"/>
</dbReference>
<dbReference type="Pfam" id="PF03016">
    <property type="entry name" value="Exostosin_GT47"/>
    <property type="match status" value="1"/>
</dbReference>
<evidence type="ECO:0000256" key="1">
    <source>
        <dbReference type="ARBA" id="ARBA00004323"/>
    </source>
</evidence>
<name>A0A6A4L0I6_9ERIC</name>
<keyword evidence="4" id="KW-0735">Signal-anchor</keyword>
<dbReference type="AlphaFoldDB" id="A0A6A4L0I6"/>
<keyword evidence="4" id="KW-0812">Transmembrane</keyword>
<dbReference type="GO" id="GO:0016757">
    <property type="term" value="F:glycosyltransferase activity"/>
    <property type="evidence" value="ECO:0007669"/>
    <property type="project" value="UniProtKB-KW"/>
</dbReference>
<organism evidence="8 9">
    <name type="scientific">Rhododendron williamsianum</name>
    <dbReference type="NCBI Taxonomy" id="262921"/>
    <lineage>
        <taxon>Eukaryota</taxon>
        <taxon>Viridiplantae</taxon>
        <taxon>Streptophyta</taxon>
        <taxon>Embryophyta</taxon>
        <taxon>Tracheophyta</taxon>
        <taxon>Spermatophyta</taxon>
        <taxon>Magnoliopsida</taxon>
        <taxon>eudicotyledons</taxon>
        <taxon>Gunneridae</taxon>
        <taxon>Pentapetalae</taxon>
        <taxon>asterids</taxon>
        <taxon>Ericales</taxon>
        <taxon>Ericaceae</taxon>
        <taxon>Ericoideae</taxon>
        <taxon>Rhodoreae</taxon>
        <taxon>Rhododendron</taxon>
    </lineage>
</organism>
<dbReference type="PANTHER" id="PTHR11062:SF210">
    <property type="entry name" value="EXOSTOSIN FAMILY PROTEIN"/>
    <property type="match status" value="1"/>
</dbReference>
<dbReference type="GO" id="GO:0000139">
    <property type="term" value="C:Golgi membrane"/>
    <property type="evidence" value="ECO:0007669"/>
    <property type="project" value="UniProtKB-SubCell"/>
</dbReference>
<comment type="similarity">
    <text evidence="2">Belongs to the glycosyltransferase 47 family.</text>
</comment>
<evidence type="ECO:0000256" key="2">
    <source>
        <dbReference type="ARBA" id="ARBA00010271"/>
    </source>
</evidence>
<dbReference type="EMBL" id="QEFC01003398">
    <property type="protein sequence ID" value="KAE9448677.1"/>
    <property type="molecule type" value="Genomic_DNA"/>
</dbReference>
<evidence type="ECO:0000313" key="9">
    <source>
        <dbReference type="Proteomes" id="UP000428333"/>
    </source>
</evidence>
<evidence type="ECO:0000256" key="5">
    <source>
        <dbReference type="ARBA" id="ARBA00023034"/>
    </source>
</evidence>
<evidence type="ECO:0000256" key="6">
    <source>
        <dbReference type="SAM" id="MobiDB-lite"/>
    </source>
</evidence>
<feature type="region of interest" description="Disordered" evidence="6">
    <location>
        <begin position="431"/>
        <end position="450"/>
    </location>
</feature>
<dbReference type="InterPro" id="IPR004263">
    <property type="entry name" value="Exostosin"/>
</dbReference>
<keyword evidence="3" id="KW-0328">Glycosyltransferase</keyword>
<dbReference type="InterPro" id="IPR040911">
    <property type="entry name" value="Exostosin_GT47"/>
</dbReference>